<evidence type="ECO:0000313" key="3">
    <source>
        <dbReference type="Proteomes" id="UP000608522"/>
    </source>
</evidence>
<comment type="caution">
    <text evidence="2">The sequence shown here is derived from an EMBL/GenBank/DDBJ whole genome shotgun (WGS) entry which is preliminary data.</text>
</comment>
<feature type="region of interest" description="Disordered" evidence="1">
    <location>
        <begin position="1"/>
        <end position="65"/>
    </location>
</feature>
<proteinExistence type="predicted"/>
<evidence type="ECO:0000256" key="1">
    <source>
        <dbReference type="SAM" id="MobiDB-lite"/>
    </source>
</evidence>
<dbReference type="RefSeq" id="WP_202197355.1">
    <property type="nucleotide sequence ID" value="NZ_BAAATO010000042.1"/>
</dbReference>
<keyword evidence="3" id="KW-1185">Reference proteome</keyword>
<dbReference type="EMBL" id="BNED01000003">
    <property type="protein sequence ID" value="GHI74787.1"/>
    <property type="molecule type" value="Genomic_DNA"/>
</dbReference>
<evidence type="ECO:0000313" key="2">
    <source>
        <dbReference type="EMBL" id="GHI74787.1"/>
    </source>
</evidence>
<name>A0ABQ3T323_9ACTN</name>
<accession>A0ABQ3T323</accession>
<dbReference type="Proteomes" id="UP000608522">
    <property type="component" value="Unassembled WGS sequence"/>
</dbReference>
<organism evidence="2 3">
    <name type="scientific">Streptomyces spororaveus</name>
    <dbReference type="NCBI Taxonomy" id="284039"/>
    <lineage>
        <taxon>Bacteria</taxon>
        <taxon>Bacillati</taxon>
        <taxon>Actinomycetota</taxon>
        <taxon>Actinomycetes</taxon>
        <taxon>Kitasatosporales</taxon>
        <taxon>Streptomycetaceae</taxon>
        <taxon>Streptomyces</taxon>
    </lineage>
</organism>
<sequence>MIERRPLGTGPRPTTDTAPAPGLRRRLAAEPAYPERQDPPQAAAEQPVPGTARRRLGTGPERTDR</sequence>
<reference evidence="3" key="1">
    <citation type="submission" date="2023-07" db="EMBL/GenBank/DDBJ databases">
        <title>Whole genome shotgun sequence of Streptomyces spororaveus NBRC 15456.</title>
        <authorList>
            <person name="Komaki H."/>
            <person name="Tamura T."/>
        </authorList>
    </citation>
    <scope>NUCLEOTIDE SEQUENCE [LARGE SCALE GENOMIC DNA]</scope>
    <source>
        <strain evidence="3">NBRC 15456</strain>
    </source>
</reference>
<protein>
    <submittedName>
        <fullName evidence="2">Uncharacterized protein</fullName>
    </submittedName>
</protein>
<gene>
    <name evidence="2" type="ORF">Sspor_03480</name>
</gene>